<evidence type="ECO:0000256" key="1">
    <source>
        <dbReference type="SAM" id="MobiDB-lite"/>
    </source>
</evidence>
<reference evidence="2" key="1">
    <citation type="journal article" date="2023" name="IMA Fungus">
        <title>Comparative genomic study of the Penicillium genus elucidates a diverse pangenome and 15 lateral gene transfer events.</title>
        <authorList>
            <person name="Petersen C."/>
            <person name="Sorensen T."/>
            <person name="Nielsen M.R."/>
            <person name="Sondergaard T.E."/>
            <person name="Sorensen J.L."/>
            <person name="Fitzpatrick D.A."/>
            <person name="Frisvad J.C."/>
            <person name="Nielsen K.L."/>
        </authorList>
    </citation>
    <scope>NUCLEOTIDE SEQUENCE</scope>
    <source>
        <strain evidence="2">IBT 15450</strain>
    </source>
</reference>
<protein>
    <submittedName>
        <fullName evidence="2">Bcboa17</fullName>
    </submittedName>
</protein>
<sequence>MQTLAVSEPYQQTVGSSGSEPSTPRKIADIVLKLLDEKKLPLRQLICPDAVELGGKVAEALAASDKQWQELSLSSA</sequence>
<accession>A0AAD6N8E9</accession>
<dbReference type="Proteomes" id="UP001219568">
    <property type="component" value="Unassembled WGS sequence"/>
</dbReference>
<evidence type="ECO:0000313" key="3">
    <source>
        <dbReference type="Proteomes" id="UP001219568"/>
    </source>
</evidence>
<name>A0AAD6N8E9_PENCN</name>
<comment type="caution">
    <text evidence="2">The sequence shown here is derived from an EMBL/GenBank/DDBJ whole genome shotgun (WGS) entry which is preliminary data.</text>
</comment>
<dbReference type="EMBL" id="JAQJZL010000004">
    <property type="protein sequence ID" value="KAJ6043123.1"/>
    <property type="molecule type" value="Genomic_DNA"/>
</dbReference>
<evidence type="ECO:0000313" key="2">
    <source>
        <dbReference type="EMBL" id="KAJ6043123.1"/>
    </source>
</evidence>
<feature type="compositionally biased region" description="Polar residues" evidence="1">
    <location>
        <begin position="1"/>
        <end position="22"/>
    </location>
</feature>
<proteinExistence type="predicted"/>
<gene>
    <name evidence="2" type="ORF">N7460_004478</name>
</gene>
<feature type="region of interest" description="Disordered" evidence="1">
    <location>
        <begin position="1"/>
        <end position="23"/>
    </location>
</feature>
<dbReference type="AlphaFoldDB" id="A0AAD6N8E9"/>
<reference evidence="2" key="2">
    <citation type="submission" date="2023-01" db="EMBL/GenBank/DDBJ databases">
        <authorList>
            <person name="Petersen C."/>
        </authorList>
    </citation>
    <scope>NUCLEOTIDE SEQUENCE</scope>
    <source>
        <strain evidence="2">IBT 15450</strain>
    </source>
</reference>
<organism evidence="2 3">
    <name type="scientific">Penicillium canescens</name>
    <dbReference type="NCBI Taxonomy" id="5083"/>
    <lineage>
        <taxon>Eukaryota</taxon>
        <taxon>Fungi</taxon>
        <taxon>Dikarya</taxon>
        <taxon>Ascomycota</taxon>
        <taxon>Pezizomycotina</taxon>
        <taxon>Eurotiomycetes</taxon>
        <taxon>Eurotiomycetidae</taxon>
        <taxon>Eurotiales</taxon>
        <taxon>Aspergillaceae</taxon>
        <taxon>Penicillium</taxon>
    </lineage>
</organism>
<keyword evidence="3" id="KW-1185">Reference proteome</keyword>